<evidence type="ECO:0000256" key="1">
    <source>
        <dbReference type="ARBA" id="ARBA00022679"/>
    </source>
</evidence>
<dbReference type="PANTHER" id="PTHR13947:SF37">
    <property type="entry name" value="LD18367P"/>
    <property type="match status" value="1"/>
</dbReference>
<dbReference type="SMART" id="SM00347">
    <property type="entry name" value="HTH_MARR"/>
    <property type="match status" value="1"/>
</dbReference>
<dbReference type="Pfam" id="PF00583">
    <property type="entry name" value="Acetyltransf_1"/>
    <property type="match status" value="1"/>
</dbReference>
<evidence type="ECO:0000259" key="4">
    <source>
        <dbReference type="PROSITE" id="PS51186"/>
    </source>
</evidence>
<dbReference type="Pfam" id="PF12802">
    <property type="entry name" value="MarR_2"/>
    <property type="match status" value="1"/>
</dbReference>
<proteinExistence type="predicted"/>
<feature type="domain" description="N-acetyltransferase" evidence="4">
    <location>
        <begin position="316"/>
        <end position="396"/>
    </location>
</feature>
<feature type="domain" description="HTH marR-type" evidence="3">
    <location>
        <begin position="1"/>
        <end position="146"/>
    </location>
</feature>
<dbReference type="AlphaFoldDB" id="A0A4R8DU99"/>
<dbReference type="CDD" id="cd04301">
    <property type="entry name" value="NAT_SF"/>
    <property type="match status" value="1"/>
</dbReference>
<keyword evidence="5" id="KW-0238">DNA-binding</keyword>
<name>A0A4R8DU99_9BACT</name>
<reference evidence="5 6" key="1">
    <citation type="submission" date="2019-03" db="EMBL/GenBank/DDBJ databases">
        <title>Genomic Encyclopedia of Type Strains, Phase IV (KMG-IV): sequencing the most valuable type-strain genomes for metagenomic binning, comparative biology and taxonomic classification.</title>
        <authorList>
            <person name="Goeker M."/>
        </authorList>
    </citation>
    <scope>NUCLEOTIDE SEQUENCE [LARGE SCALE GENOMIC DNA]</scope>
    <source>
        <strain evidence="5 6">DSM 100059</strain>
    </source>
</reference>
<dbReference type="SUPFAM" id="SSF46785">
    <property type="entry name" value="Winged helix' DNA-binding domain"/>
    <property type="match status" value="1"/>
</dbReference>
<dbReference type="EMBL" id="SODV01000001">
    <property type="protein sequence ID" value="TDX01940.1"/>
    <property type="molecule type" value="Genomic_DNA"/>
</dbReference>
<feature type="region of interest" description="Disordered" evidence="2">
    <location>
        <begin position="241"/>
        <end position="279"/>
    </location>
</feature>
<keyword evidence="6" id="KW-1185">Reference proteome</keyword>
<dbReference type="Gene3D" id="1.10.10.10">
    <property type="entry name" value="Winged helix-like DNA-binding domain superfamily/Winged helix DNA-binding domain"/>
    <property type="match status" value="1"/>
</dbReference>
<dbReference type="InterPro" id="IPR000835">
    <property type="entry name" value="HTH_MarR-typ"/>
</dbReference>
<dbReference type="PROSITE" id="PS50995">
    <property type="entry name" value="HTH_MARR_2"/>
    <property type="match status" value="1"/>
</dbReference>
<gene>
    <name evidence="5" type="ORF">EDB95_2987</name>
</gene>
<dbReference type="PANTHER" id="PTHR13947">
    <property type="entry name" value="GNAT FAMILY N-ACETYLTRANSFERASE"/>
    <property type="match status" value="1"/>
</dbReference>
<evidence type="ECO:0000313" key="6">
    <source>
        <dbReference type="Proteomes" id="UP000294498"/>
    </source>
</evidence>
<dbReference type="GO" id="GO:0008080">
    <property type="term" value="F:N-acetyltransferase activity"/>
    <property type="evidence" value="ECO:0007669"/>
    <property type="project" value="InterPro"/>
</dbReference>
<sequence length="396" mass="42929">MALGSRLRRLSERLTDQAGAIYALYGNDLQPKWFPVFYVLAEGGERSITDIAVDIGHSHASVSQIAGELAEKGYIKEKKGKNDARKRFIALTQKGKALAAAMQAQYEDVRTAVEQTMKEANHDLWRAIEDWEFLLDRKDLLGRVQDVRRAREAKRLRIVDFRPEHAKAFRDLNERWISTYFKMEEPDYRSLDHPQEYILDKGGHIFMALLDDKPVGTVALIPMAAQSAAKAAAQGAESAAPHGAMSAAPHGAMSAAPHGAMSAAPHGAMSTAPHGAMSAAPHGAKSVVADGAAADVVAADGARSAESAAAAAPQAPDTHELAKMAVSPEAQGLGIGWLLGQAAIERARTLHLRRIYLESNTLLKPAISLYYKLGFQRIVGQPSPYERANIQMELVL</sequence>
<evidence type="ECO:0000259" key="3">
    <source>
        <dbReference type="PROSITE" id="PS50995"/>
    </source>
</evidence>
<protein>
    <submittedName>
        <fullName evidence="5">DNA-binding MarR family transcriptional regulator</fullName>
    </submittedName>
</protein>
<dbReference type="GO" id="GO:0003700">
    <property type="term" value="F:DNA-binding transcription factor activity"/>
    <property type="evidence" value="ECO:0007669"/>
    <property type="project" value="InterPro"/>
</dbReference>
<evidence type="ECO:0000313" key="5">
    <source>
        <dbReference type="EMBL" id="TDX01940.1"/>
    </source>
</evidence>
<accession>A0A4R8DU99</accession>
<dbReference type="InterPro" id="IPR000182">
    <property type="entry name" value="GNAT_dom"/>
</dbReference>
<dbReference type="PROSITE" id="PS51186">
    <property type="entry name" value="GNAT"/>
    <property type="match status" value="1"/>
</dbReference>
<organism evidence="5 6">
    <name type="scientific">Dinghuibacter silviterrae</name>
    <dbReference type="NCBI Taxonomy" id="1539049"/>
    <lineage>
        <taxon>Bacteria</taxon>
        <taxon>Pseudomonadati</taxon>
        <taxon>Bacteroidota</taxon>
        <taxon>Chitinophagia</taxon>
        <taxon>Chitinophagales</taxon>
        <taxon>Chitinophagaceae</taxon>
        <taxon>Dinghuibacter</taxon>
    </lineage>
</organism>
<dbReference type="Gene3D" id="3.40.630.30">
    <property type="match status" value="2"/>
</dbReference>
<dbReference type="InterPro" id="IPR050769">
    <property type="entry name" value="NAT_camello-type"/>
</dbReference>
<dbReference type="SUPFAM" id="SSF55729">
    <property type="entry name" value="Acyl-CoA N-acyltransferases (Nat)"/>
    <property type="match status" value="1"/>
</dbReference>
<dbReference type="Proteomes" id="UP000294498">
    <property type="component" value="Unassembled WGS sequence"/>
</dbReference>
<dbReference type="InterPro" id="IPR036388">
    <property type="entry name" value="WH-like_DNA-bd_sf"/>
</dbReference>
<comment type="caution">
    <text evidence="5">The sequence shown here is derived from an EMBL/GenBank/DDBJ whole genome shotgun (WGS) entry which is preliminary data.</text>
</comment>
<dbReference type="InterPro" id="IPR036390">
    <property type="entry name" value="WH_DNA-bd_sf"/>
</dbReference>
<dbReference type="InterPro" id="IPR016181">
    <property type="entry name" value="Acyl_CoA_acyltransferase"/>
</dbReference>
<evidence type="ECO:0000256" key="2">
    <source>
        <dbReference type="SAM" id="MobiDB-lite"/>
    </source>
</evidence>
<keyword evidence="1" id="KW-0808">Transferase</keyword>
<dbReference type="GO" id="GO:0003677">
    <property type="term" value="F:DNA binding"/>
    <property type="evidence" value="ECO:0007669"/>
    <property type="project" value="UniProtKB-KW"/>
</dbReference>